<sequence length="57" mass="5836">MGYSTQPSPTFTMMASRSYANASSKSGAKMTVCCLQVGMVGQSPLTGTGIGQKSALQ</sequence>
<dbReference type="AlphaFoldDB" id="A0A0A8XSB8"/>
<proteinExistence type="predicted"/>
<organism evidence="1">
    <name type="scientific">Arundo donax</name>
    <name type="common">Giant reed</name>
    <name type="synonym">Donax arundinaceus</name>
    <dbReference type="NCBI Taxonomy" id="35708"/>
    <lineage>
        <taxon>Eukaryota</taxon>
        <taxon>Viridiplantae</taxon>
        <taxon>Streptophyta</taxon>
        <taxon>Embryophyta</taxon>
        <taxon>Tracheophyta</taxon>
        <taxon>Spermatophyta</taxon>
        <taxon>Magnoliopsida</taxon>
        <taxon>Liliopsida</taxon>
        <taxon>Poales</taxon>
        <taxon>Poaceae</taxon>
        <taxon>PACMAD clade</taxon>
        <taxon>Arundinoideae</taxon>
        <taxon>Arundineae</taxon>
        <taxon>Arundo</taxon>
    </lineage>
</organism>
<protein>
    <submittedName>
        <fullName evidence="1">Uncharacterized protein</fullName>
    </submittedName>
</protein>
<reference evidence="1" key="2">
    <citation type="journal article" date="2015" name="Data Brief">
        <title>Shoot transcriptome of the giant reed, Arundo donax.</title>
        <authorList>
            <person name="Barrero R.A."/>
            <person name="Guerrero F.D."/>
            <person name="Moolhuijzen P."/>
            <person name="Goolsby J.A."/>
            <person name="Tidwell J."/>
            <person name="Bellgard S.E."/>
            <person name="Bellgard M.I."/>
        </authorList>
    </citation>
    <scope>NUCLEOTIDE SEQUENCE</scope>
    <source>
        <tissue evidence="1">Shoot tissue taken approximately 20 cm above the soil surface</tissue>
    </source>
</reference>
<accession>A0A0A8XSB8</accession>
<reference evidence="1" key="1">
    <citation type="submission" date="2014-09" db="EMBL/GenBank/DDBJ databases">
        <authorList>
            <person name="Magalhaes I.L.F."/>
            <person name="Oliveira U."/>
            <person name="Santos F.R."/>
            <person name="Vidigal T.H.D.A."/>
            <person name="Brescovit A.D."/>
            <person name="Santos A.J."/>
        </authorList>
    </citation>
    <scope>NUCLEOTIDE SEQUENCE</scope>
    <source>
        <tissue evidence="1">Shoot tissue taken approximately 20 cm above the soil surface</tissue>
    </source>
</reference>
<evidence type="ECO:0000313" key="1">
    <source>
        <dbReference type="EMBL" id="JAD15585.1"/>
    </source>
</evidence>
<name>A0A0A8XSB8_ARUDO</name>
<dbReference type="EMBL" id="GBRH01282310">
    <property type="protein sequence ID" value="JAD15585.1"/>
    <property type="molecule type" value="Transcribed_RNA"/>
</dbReference>